<dbReference type="AlphaFoldDB" id="A0A7Z8P242"/>
<proteinExistence type="predicted"/>
<dbReference type="InterPro" id="IPR050744">
    <property type="entry name" value="AI-2_Isomerase_LsrG"/>
</dbReference>
<dbReference type="PROSITE" id="PS51725">
    <property type="entry name" value="ABM"/>
    <property type="match status" value="1"/>
</dbReference>
<evidence type="ECO:0000313" key="2">
    <source>
        <dbReference type="EMBL" id="TQD25653.1"/>
    </source>
</evidence>
<dbReference type="OrthoDB" id="8931at2157"/>
<accession>A0A7Z8P242</accession>
<dbReference type="PANTHER" id="PTHR33336:SF15">
    <property type="entry name" value="ABM DOMAIN-CONTAINING PROTEIN"/>
    <property type="match status" value="1"/>
</dbReference>
<dbReference type="Proteomes" id="UP000319335">
    <property type="component" value="Unassembled WGS sequence"/>
</dbReference>
<dbReference type="Pfam" id="PF03992">
    <property type="entry name" value="ABM"/>
    <property type="match status" value="1"/>
</dbReference>
<keyword evidence="2" id="KW-0503">Monooxygenase</keyword>
<dbReference type="SUPFAM" id="SSF54909">
    <property type="entry name" value="Dimeric alpha+beta barrel"/>
    <property type="match status" value="1"/>
</dbReference>
<dbReference type="InterPro" id="IPR007138">
    <property type="entry name" value="ABM_dom"/>
</dbReference>
<keyword evidence="2" id="KW-0560">Oxidoreductase</keyword>
<protein>
    <submittedName>
        <fullName evidence="2">Antibiotic biosynthesis monooxygenase</fullName>
    </submittedName>
</protein>
<comment type="caution">
    <text evidence="2">The sequence shown here is derived from an EMBL/GenBank/DDBJ whole genome shotgun (WGS) entry which is preliminary data.</text>
</comment>
<dbReference type="EMBL" id="VIAQ01000014">
    <property type="protein sequence ID" value="TQD25653.1"/>
    <property type="molecule type" value="Genomic_DNA"/>
</dbReference>
<evidence type="ECO:0000259" key="1">
    <source>
        <dbReference type="PROSITE" id="PS51725"/>
    </source>
</evidence>
<dbReference type="Gene3D" id="3.30.70.100">
    <property type="match status" value="1"/>
</dbReference>
<reference evidence="2 3" key="1">
    <citation type="submission" date="2019-06" db="EMBL/GenBank/DDBJ databases">
        <title>Draft genome sequence of Methanolobus vulcani B1d.</title>
        <authorList>
            <person name="Creighbaum A.J."/>
            <person name="Ticak T."/>
            <person name="Hariraju D."/>
            <person name="Arivett B.A."/>
            <person name="Ferguson D.J.Jr."/>
        </authorList>
    </citation>
    <scope>NUCLEOTIDE SEQUENCE [LARGE SCALE GENOMIC DNA]</scope>
    <source>
        <strain evidence="2 3">B1d</strain>
    </source>
</reference>
<dbReference type="InterPro" id="IPR011008">
    <property type="entry name" value="Dimeric_a/b-barrel"/>
</dbReference>
<gene>
    <name evidence="2" type="ORF">FKV42_07065</name>
</gene>
<sequence length="96" mass="11310">MTIKVVAKHYVKPEKVEDYIGLSKKLVKETLKEEGCIEYGLYQDSKDPLVLTMIEEWEDNNCLERHFDSAHFKEIVPLTTECFEKEVEINIYNKIV</sequence>
<name>A0A7Z8P242_9EURY</name>
<dbReference type="RefSeq" id="WP_154809559.1">
    <property type="nucleotide sequence ID" value="NZ_VIAQ01000014.1"/>
</dbReference>
<keyword evidence="3" id="KW-1185">Reference proteome</keyword>
<organism evidence="2 3">
    <name type="scientific">Methanolobus vulcani</name>
    <dbReference type="NCBI Taxonomy" id="38026"/>
    <lineage>
        <taxon>Archaea</taxon>
        <taxon>Methanobacteriati</taxon>
        <taxon>Methanobacteriota</taxon>
        <taxon>Stenosarchaea group</taxon>
        <taxon>Methanomicrobia</taxon>
        <taxon>Methanosarcinales</taxon>
        <taxon>Methanosarcinaceae</taxon>
        <taxon>Methanolobus</taxon>
    </lineage>
</organism>
<dbReference type="GO" id="GO:0004497">
    <property type="term" value="F:monooxygenase activity"/>
    <property type="evidence" value="ECO:0007669"/>
    <property type="project" value="UniProtKB-KW"/>
</dbReference>
<feature type="domain" description="ABM" evidence="1">
    <location>
        <begin position="3"/>
        <end position="92"/>
    </location>
</feature>
<dbReference type="PANTHER" id="PTHR33336">
    <property type="entry name" value="QUINOL MONOOXYGENASE YGIN-RELATED"/>
    <property type="match status" value="1"/>
</dbReference>
<evidence type="ECO:0000313" key="3">
    <source>
        <dbReference type="Proteomes" id="UP000319335"/>
    </source>
</evidence>